<dbReference type="NCBIfam" id="NF004363">
    <property type="entry name" value="PRK05738.2-4"/>
    <property type="match status" value="1"/>
</dbReference>
<name>A0A1F4U0C0_UNCKA</name>
<evidence type="ECO:0000256" key="4">
    <source>
        <dbReference type="HAMAP-Rule" id="MF_01369"/>
    </source>
</evidence>
<organism evidence="5 6">
    <name type="scientific">candidate division WWE3 bacterium RBG_13_37_7</name>
    <dbReference type="NCBI Taxonomy" id="1802609"/>
    <lineage>
        <taxon>Bacteria</taxon>
        <taxon>Katanobacteria</taxon>
    </lineage>
</organism>
<evidence type="ECO:0000313" key="5">
    <source>
        <dbReference type="EMBL" id="OGC38351.1"/>
    </source>
</evidence>
<dbReference type="InterPro" id="IPR013025">
    <property type="entry name" value="Ribosomal_uL23-like"/>
</dbReference>
<dbReference type="InterPro" id="IPR012678">
    <property type="entry name" value="Ribosomal_uL23/eL15/eS24_sf"/>
</dbReference>
<dbReference type="EMBL" id="MEUS01000034">
    <property type="protein sequence ID" value="OGC38351.1"/>
    <property type="molecule type" value="Genomic_DNA"/>
</dbReference>
<evidence type="ECO:0000256" key="3">
    <source>
        <dbReference type="ARBA" id="ARBA00023274"/>
    </source>
</evidence>
<dbReference type="GO" id="GO:0005840">
    <property type="term" value="C:ribosome"/>
    <property type="evidence" value="ECO:0007669"/>
    <property type="project" value="UniProtKB-KW"/>
</dbReference>
<dbReference type="GO" id="GO:0019843">
    <property type="term" value="F:rRNA binding"/>
    <property type="evidence" value="ECO:0007669"/>
    <property type="project" value="UniProtKB-UniRule"/>
</dbReference>
<proteinExistence type="inferred from homology"/>
<comment type="caution">
    <text evidence="5">The sequence shown here is derived from an EMBL/GenBank/DDBJ whole genome shotgun (WGS) entry which is preliminary data.</text>
</comment>
<comment type="subunit">
    <text evidence="4">Part of the 50S ribosomal subunit. Contacts protein L29, and trigger factor when it is bound to the ribosome.</text>
</comment>
<evidence type="ECO:0000313" key="6">
    <source>
        <dbReference type="Proteomes" id="UP000178270"/>
    </source>
</evidence>
<dbReference type="GO" id="GO:0003735">
    <property type="term" value="F:structural constituent of ribosome"/>
    <property type="evidence" value="ECO:0007669"/>
    <property type="project" value="InterPro"/>
</dbReference>
<sequence length="97" mass="11024">MRINNVIKKPVVTEKSVGLASTGKYVFSVVRNATKGRIAKEIKNLYNVDVLNVSTIVMPGKKRRILKTRRFAKTSSWKKAIVQLKEGQHIDVFPKEQ</sequence>
<keyword evidence="4" id="KW-0699">rRNA-binding</keyword>
<dbReference type="PANTHER" id="PTHR11620">
    <property type="entry name" value="60S RIBOSOMAL PROTEIN L23A"/>
    <property type="match status" value="1"/>
</dbReference>
<evidence type="ECO:0000256" key="1">
    <source>
        <dbReference type="ARBA" id="ARBA00006700"/>
    </source>
</evidence>
<reference evidence="5 6" key="1">
    <citation type="journal article" date="2016" name="Nat. Commun.">
        <title>Thousands of microbial genomes shed light on interconnected biogeochemical processes in an aquifer system.</title>
        <authorList>
            <person name="Anantharaman K."/>
            <person name="Brown C.T."/>
            <person name="Hug L.A."/>
            <person name="Sharon I."/>
            <person name="Castelle C.J."/>
            <person name="Probst A.J."/>
            <person name="Thomas B.C."/>
            <person name="Singh A."/>
            <person name="Wilkins M.J."/>
            <person name="Karaoz U."/>
            <person name="Brodie E.L."/>
            <person name="Williams K.H."/>
            <person name="Hubbard S.S."/>
            <person name="Banfield J.F."/>
        </authorList>
    </citation>
    <scope>NUCLEOTIDE SEQUENCE [LARGE SCALE GENOMIC DNA]</scope>
</reference>
<dbReference type="GO" id="GO:1990904">
    <property type="term" value="C:ribonucleoprotein complex"/>
    <property type="evidence" value="ECO:0007669"/>
    <property type="project" value="UniProtKB-KW"/>
</dbReference>
<dbReference type="SUPFAM" id="SSF54189">
    <property type="entry name" value="Ribosomal proteins S24e, L23 and L15e"/>
    <property type="match status" value="1"/>
</dbReference>
<dbReference type="GO" id="GO:0006412">
    <property type="term" value="P:translation"/>
    <property type="evidence" value="ECO:0007669"/>
    <property type="project" value="UniProtKB-UniRule"/>
</dbReference>
<dbReference type="Pfam" id="PF00276">
    <property type="entry name" value="Ribosomal_L23"/>
    <property type="match status" value="1"/>
</dbReference>
<gene>
    <name evidence="4" type="primary">rplW</name>
    <name evidence="5" type="ORF">A3K42_00480</name>
</gene>
<comment type="similarity">
    <text evidence="1 4">Belongs to the universal ribosomal protein uL23 family.</text>
</comment>
<accession>A0A1F4U0C0</accession>
<keyword evidence="2 4" id="KW-0689">Ribosomal protein</keyword>
<keyword evidence="3 4" id="KW-0687">Ribonucleoprotein</keyword>
<protein>
    <recommendedName>
        <fullName evidence="4">Large ribosomal subunit protein uL23</fullName>
    </recommendedName>
</protein>
<comment type="function">
    <text evidence="4">One of the early assembly proteins it binds 23S rRNA. One of the proteins that surrounds the polypeptide exit tunnel on the outside of the ribosome. Forms the main docking site for trigger factor binding to the ribosome.</text>
</comment>
<dbReference type="Gene3D" id="3.30.70.330">
    <property type="match status" value="1"/>
</dbReference>
<dbReference type="Proteomes" id="UP000178270">
    <property type="component" value="Unassembled WGS sequence"/>
</dbReference>
<evidence type="ECO:0000256" key="2">
    <source>
        <dbReference type="ARBA" id="ARBA00022980"/>
    </source>
</evidence>
<dbReference type="AlphaFoldDB" id="A0A1F4U0C0"/>
<dbReference type="HAMAP" id="MF_01369_B">
    <property type="entry name" value="Ribosomal_uL23_B"/>
    <property type="match status" value="1"/>
</dbReference>
<dbReference type="InterPro" id="IPR012677">
    <property type="entry name" value="Nucleotide-bd_a/b_plait_sf"/>
</dbReference>
<keyword evidence="4" id="KW-0694">RNA-binding</keyword>